<evidence type="ECO:0000313" key="7">
    <source>
        <dbReference type="Proteomes" id="UP000664073"/>
    </source>
</evidence>
<dbReference type="GO" id="GO:0010628">
    <property type="term" value="P:positive regulation of gene expression"/>
    <property type="evidence" value="ECO:0007669"/>
    <property type="project" value="TreeGrafter"/>
</dbReference>
<reference evidence="6" key="1">
    <citation type="submission" date="2021-03" db="EMBL/GenBank/DDBJ databases">
        <title>The complete genome sequence of Acetobacter sp. TBRC 12339.</title>
        <authorList>
            <person name="Charoenyingcharoen P."/>
            <person name="Yukphan P."/>
        </authorList>
    </citation>
    <scope>NUCLEOTIDE SEQUENCE</scope>
    <source>
        <strain evidence="6">TBRC 12339</strain>
    </source>
</reference>
<dbReference type="GO" id="GO:0003700">
    <property type="term" value="F:DNA-binding transcription factor activity"/>
    <property type="evidence" value="ECO:0007669"/>
    <property type="project" value="InterPro"/>
</dbReference>
<feature type="domain" description="HTH lysR-type" evidence="5">
    <location>
        <begin position="2"/>
        <end position="59"/>
    </location>
</feature>
<keyword evidence="4" id="KW-0804">Transcription</keyword>
<dbReference type="Proteomes" id="UP000664073">
    <property type="component" value="Unassembled WGS sequence"/>
</dbReference>
<dbReference type="PANTHER" id="PTHR30427:SF1">
    <property type="entry name" value="TRANSCRIPTIONAL ACTIVATOR PROTEIN LYSR"/>
    <property type="match status" value="1"/>
</dbReference>
<keyword evidence="7" id="KW-1185">Reference proteome</keyword>
<dbReference type="InterPro" id="IPR000847">
    <property type="entry name" value="LysR_HTH_N"/>
</dbReference>
<dbReference type="SUPFAM" id="SSF53850">
    <property type="entry name" value="Periplasmic binding protein-like II"/>
    <property type="match status" value="1"/>
</dbReference>
<evidence type="ECO:0000259" key="5">
    <source>
        <dbReference type="PROSITE" id="PS50931"/>
    </source>
</evidence>
<comment type="similarity">
    <text evidence="1">Belongs to the LysR transcriptional regulatory family.</text>
</comment>
<proteinExistence type="inferred from homology"/>
<dbReference type="GO" id="GO:0043565">
    <property type="term" value="F:sequence-specific DNA binding"/>
    <property type="evidence" value="ECO:0007669"/>
    <property type="project" value="TreeGrafter"/>
</dbReference>
<dbReference type="Pfam" id="PF00126">
    <property type="entry name" value="HTH_1"/>
    <property type="match status" value="1"/>
</dbReference>
<dbReference type="Gene3D" id="1.10.10.10">
    <property type="entry name" value="Winged helix-like DNA-binding domain superfamily/Winged helix DNA-binding domain"/>
    <property type="match status" value="1"/>
</dbReference>
<dbReference type="Pfam" id="PF03466">
    <property type="entry name" value="LysR_substrate"/>
    <property type="match status" value="1"/>
</dbReference>
<accession>A0A939HP40</accession>
<dbReference type="InterPro" id="IPR005119">
    <property type="entry name" value="LysR_subst-bd"/>
</dbReference>
<dbReference type="SUPFAM" id="SSF46785">
    <property type="entry name" value="Winged helix' DNA-binding domain"/>
    <property type="match status" value="1"/>
</dbReference>
<organism evidence="6 7">
    <name type="scientific">Acetobacter garciniae</name>
    <dbReference type="NCBI Taxonomy" id="2817435"/>
    <lineage>
        <taxon>Bacteria</taxon>
        <taxon>Pseudomonadati</taxon>
        <taxon>Pseudomonadota</taxon>
        <taxon>Alphaproteobacteria</taxon>
        <taxon>Acetobacterales</taxon>
        <taxon>Acetobacteraceae</taxon>
        <taxon>Acetobacter</taxon>
    </lineage>
</organism>
<evidence type="ECO:0000256" key="1">
    <source>
        <dbReference type="ARBA" id="ARBA00009437"/>
    </source>
</evidence>
<dbReference type="RefSeq" id="WP_207845762.1">
    <property type="nucleotide sequence ID" value="NZ_JAFVMH010000003.1"/>
</dbReference>
<evidence type="ECO:0000256" key="4">
    <source>
        <dbReference type="ARBA" id="ARBA00023163"/>
    </source>
</evidence>
<evidence type="ECO:0000313" key="6">
    <source>
        <dbReference type="EMBL" id="MBO1325087.1"/>
    </source>
</evidence>
<evidence type="ECO:0000256" key="3">
    <source>
        <dbReference type="ARBA" id="ARBA00023125"/>
    </source>
</evidence>
<sequence length="312" mass="34969">MPNIGALRAFKGFMETGSVSAAAKRIGRTQPQTGRLLVSLEQEAGITLFNRSNKRLSPTDNGWRYYRQVERVLASMEGLESLTAELRADPRRNHLKIMISPLILRAILGDALSIMRSERKAFSVSVEVRDRIDIENWVGNENFDLGITTLPLSHPAVSVTEFCRVEAMVIMKNDHQLADKAQITFSDLVDEPLIVTHSRSILRMHLQRLFENMDRNFEFSFEATNGTTACQLCAMGLGLTLADPFVALTSGGRDLVMKKFMPTITLPYGFVVPKWKTESDATVRLKELVSLNAKQKITEFTQGVLTGGFLFR</sequence>
<comment type="caution">
    <text evidence="6">The sequence shown here is derived from an EMBL/GenBank/DDBJ whole genome shotgun (WGS) entry which is preliminary data.</text>
</comment>
<dbReference type="PROSITE" id="PS50931">
    <property type="entry name" value="HTH_LYSR"/>
    <property type="match status" value="1"/>
</dbReference>
<dbReference type="InterPro" id="IPR036390">
    <property type="entry name" value="WH_DNA-bd_sf"/>
</dbReference>
<dbReference type="EMBL" id="JAFVMH010000003">
    <property type="protein sequence ID" value="MBO1325087.1"/>
    <property type="molecule type" value="Genomic_DNA"/>
</dbReference>
<dbReference type="InterPro" id="IPR036388">
    <property type="entry name" value="WH-like_DNA-bd_sf"/>
</dbReference>
<dbReference type="AlphaFoldDB" id="A0A939HP40"/>
<protein>
    <submittedName>
        <fullName evidence="6">LysR family transcriptional regulator</fullName>
    </submittedName>
</protein>
<keyword evidence="3" id="KW-0238">DNA-binding</keyword>
<evidence type="ECO:0000256" key="2">
    <source>
        <dbReference type="ARBA" id="ARBA00023015"/>
    </source>
</evidence>
<dbReference type="Gene3D" id="3.40.190.290">
    <property type="match status" value="1"/>
</dbReference>
<name>A0A939HP40_9PROT</name>
<keyword evidence="2" id="KW-0805">Transcription regulation</keyword>
<dbReference type="PANTHER" id="PTHR30427">
    <property type="entry name" value="TRANSCRIPTIONAL ACTIVATOR PROTEIN LYSR"/>
    <property type="match status" value="1"/>
</dbReference>
<gene>
    <name evidence="6" type="ORF">J2D77_07990</name>
</gene>